<accession>A0AA86VQ11</accession>
<gene>
    <name evidence="1" type="ORF">HINF_LOCUS60573</name>
    <name evidence="2" type="ORF">HINF_LOCUS78126</name>
</gene>
<organism evidence="1">
    <name type="scientific">Hexamita inflata</name>
    <dbReference type="NCBI Taxonomy" id="28002"/>
    <lineage>
        <taxon>Eukaryota</taxon>
        <taxon>Metamonada</taxon>
        <taxon>Diplomonadida</taxon>
        <taxon>Hexamitidae</taxon>
        <taxon>Hexamitinae</taxon>
        <taxon>Hexamita</taxon>
    </lineage>
</organism>
<dbReference type="AlphaFoldDB" id="A0AA86VQ11"/>
<keyword evidence="3" id="KW-1185">Reference proteome</keyword>
<protein>
    <submittedName>
        <fullName evidence="2">Hypothetical_protein</fullName>
    </submittedName>
</protein>
<name>A0AA86VQ11_9EUKA</name>
<evidence type="ECO:0000313" key="1">
    <source>
        <dbReference type="EMBL" id="CAI9972928.1"/>
    </source>
</evidence>
<evidence type="ECO:0000313" key="2">
    <source>
        <dbReference type="EMBL" id="CAL6114623.1"/>
    </source>
</evidence>
<reference evidence="2 3" key="2">
    <citation type="submission" date="2024-07" db="EMBL/GenBank/DDBJ databases">
        <authorList>
            <person name="Akdeniz Z."/>
        </authorList>
    </citation>
    <scope>NUCLEOTIDE SEQUENCE [LARGE SCALE GENOMIC DNA]</scope>
</reference>
<comment type="caution">
    <text evidence="1">The sequence shown here is derived from an EMBL/GenBank/DDBJ whole genome shotgun (WGS) entry which is preliminary data.</text>
</comment>
<dbReference type="Proteomes" id="UP001642409">
    <property type="component" value="Unassembled WGS sequence"/>
</dbReference>
<dbReference type="EMBL" id="CATOUU010001117">
    <property type="protein sequence ID" value="CAI9972928.1"/>
    <property type="molecule type" value="Genomic_DNA"/>
</dbReference>
<reference evidence="1" key="1">
    <citation type="submission" date="2023-06" db="EMBL/GenBank/DDBJ databases">
        <authorList>
            <person name="Kurt Z."/>
        </authorList>
    </citation>
    <scope>NUCLEOTIDE SEQUENCE</scope>
</reference>
<dbReference type="EMBL" id="CAXDID020000809">
    <property type="protein sequence ID" value="CAL6114623.1"/>
    <property type="molecule type" value="Genomic_DNA"/>
</dbReference>
<proteinExistence type="predicted"/>
<sequence length="231" mass="26514">MFIVLRKLKNITDGQLRRYQQYFLIFELNRTYQHHVVVYFELVNPLIDSSLLVLLTRLNLTGVGLADVLRGQNSIYLLIGILQSISPFLAQNSTCVQNWANVSASFSSFIGSVLNFSVNCQFVFWKYFYSRKVQKSTKTGCFWVNNQCVKVGHLSIFKLDLNLRAVKMRYIQSTSSQLSEICFKMKDSSPSAKSAGQPRRKRKSDNNEQIFAYAYLICKNAIINCVLDTID</sequence>
<evidence type="ECO:0000313" key="3">
    <source>
        <dbReference type="Proteomes" id="UP001642409"/>
    </source>
</evidence>